<reference evidence="5" key="1">
    <citation type="submission" date="2016-09" db="EMBL/GenBank/DDBJ databases">
        <authorList>
            <person name="Wan X."/>
            <person name="Hou S."/>
        </authorList>
    </citation>
    <scope>NUCLEOTIDE SEQUENCE [LARGE SCALE GENOMIC DNA]</scope>
    <source>
        <strain evidence="5">KH87</strain>
    </source>
</reference>
<comment type="similarity">
    <text evidence="3">Belongs to the DNA gyrase inhibitor YacG family.</text>
</comment>
<comment type="function">
    <text evidence="3">Inhibits all the catalytic activities of DNA gyrase by preventing its interaction with DNA. Acts by binding directly to the C-terminal domain of GyrB, which probably disrupts DNA binding by the gyrase.</text>
</comment>
<dbReference type="Pfam" id="PF03884">
    <property type="entry name" value="YacG"/>
    <property type="match status" value="1"/>
</dbReference>
<dbReference type="GO" id="GO:0008270">
    <property type="term" value="F:zinc ion binding"/>
    <property type="evidence" value="ECO:0007669"/>
    <property type="project" value="UniProtKB-UniRule"/>
</dbReference>
<comment type="caution">
    <text evidence="4">The sequence shown here is derived from an EMBL/GenBank/DDBJ whole genome shotgun (WGS) entry which is preliminary data.</text>
</comment>
<feature type="binding site" evidence="3">
    <location>
        <position position="7"/>
    </location>
    <ligand>
        <name>Zn(2+)</name>
        <dbReference type="ChEBI" id="CHEBI:29105"/>
    </ligand>
</feature>
<dbReference type="PANTHER" id="PTHR36150:SF1">
    <property type="entry name" value="DNA GYRASE INHIBITOR YACG"/>
    <property type="match status" value="1"/>
</dbReference>
<protein>
    <recommendedName>
        <fullName evidence="3">DNA gyrase inhibitor YacG</fullName>
    </recommendedName>
</protein>
<dbReference type="GO" id="GO:0008657">
    <property type="term" value="F:DNA topoisomerase type II (double strand cut, ATP-hydrolyzing) inhibitor activity"/>
    <property type="evidence" value="ECO:0007669"/>
    <property type="project" value="UniProtKB-UniRule"/>
</dbReference>
<dbReference type="NCBIfam" id="NF001638">
    <property type="entry name" value="PRK00418.1"/>
    <property type="match status" value="1"/>
</dbReference>
<proteinExistence type="inferred from homology"/>
<evidence type="ECO:0000256" key="1">
    <source>
        <dbReference type="ARBA" id="ARBA00022723"/>
    </source>
</evidence>
<dbReference type="RefSeq" id="WP_070048473.1">
    <property type="nucleotide sequence ID" value="NZ_CBCSDO010000003.1"/>
</dbReference>
<sequence>MVTKVNCPTCDTVVVWSAESEFRPFCCKRCKLIDLGDWAAENHRIPDKSPIDAALSEQYLDELEQEFIAQDNDFFKS</sequence>
<keyword evidence="1 3" id="KW-0479">Metal-binding</keyword>
<comment type="subunit">
    <text evidence="3">Interacts with GyrB.</text>
</comment>
<evidence type="ECO:0000256" key="2">
    <source>
        <dbReference type="ARBA" id="ARBA00022833"/>
    </source>
</evidence>
<name>A0A1E7Q434_9GAMM</name>
<dbReference type="OrthoDB" id="9809663at2"/>
<dbReference type="InterPro" id="IPR013088">
    <property type="entry name" value="Znf_NHR/GATA"/>
</dbReference>
<organism evidence="4 5">
    <name type="scientific">Rheinheimera salexigens</name>
    <dbReference type="NCBI Taxonomy" id="1628148"/>
    <lineage>
        <taxon>Bacteria</taxon>
        <taxon>Pseudomonadati</taxon>
        <taxon>Pseudomonadota</taxon>
        <taxon>Gammaproteobacteria</taxon>
        <taxon>Chromatiales</taxon>
        <taxon>Chromatiaceae</taxon>
        <taxon>Rheinheimera</taxon>
    </lineage>
</organism>
<dbReference type="GO" id="GO:0006355">
    <property type="term" value="P:regulation of DNA-templated transcription"/>
    <property type="evidence" value="ECO:0007669"/>
    <property type="project" value="InterPro"/>
</dbReference>
<gene>
    <name evidence="3" type="primary">yacG</name>
    <name evidence="4" type="ORF">BI198_04495</name>
</gene>
<dbReference type="SUPFAM" id="SSF57716">
    <property type="entry name" value="Glucocorticoid receptor-like (DNA-binding domain)"/>
    <property type="match status" value="1"/>
</dbReference>
<keyword evidence="2 3" id="KW-0862">Zinc</keyword>
<evidence type="ECO:0000256" key="3">
    <source>
        <dbReference type="HAMAP-Rule" id="MF_00649"/>
    </source>
</evidence>
<dbReference type="STRING" id="1628148.BI198_04495"/>
<dbReference type="InterPro" id="IPR005584">
    <property type="entry name" value="DNA_gyrase_inhibitor_YacG"/>
</dbReference>
<comment type="cofactor">
    <cofactor evidence="3">
        <name>Zn(2+)</name>
        <dbReference type="ChEBI" id="CHEBI:29105"/>
    </cofactor>
    <text evidence="3">Binds 1 zinc ion.</text>
</comment>
<feature type="binding site" evidence="3">
    <location>
        <position position="30"/>
    </location>
    <ligand>
        <name>Zn(2+)</name>
        <dbReference type="ChEBI" id="CHEBI:29105"/>
    </ligand>
</feature>
<evidence type="ECO:0000313" key="5">
    <source>
        <dbReference type="Proteomes" id="UP000242258"/>
    </source>
</evidence>
<dbReference type="EMBL" id="MKEK01000001">
    <property type="protein sequence ID" value="OEY68907.1"/>
    <property type="molecule type" value="Genomic_DNA"/>
</dbReference>
<dbReference type="PANTHER" id="PTHR36150">
    <property type="entry name" value="DNA GYRASE INHIBITOR YACG"/>
    <property type="match status" value="1"/>
</dbReference>
<feature type="binding site" evidence="3">
    <location>
        <position position="10"/>
    </location>
    <ligand>
        <name>Zn(2+)</name>
        <dbReference type="ChEBI" id="CHEBI:29105"/>
    </ligand>
</feature>
<feature type="binding site" evidence="3">
    <location>
        <position position="26"/>
    </location>
    <ligand>
        <name>Zn(2+)</name>
        <dbReference type="ChEBI" id="CHEBI:29105"/>
    </ligand>
</feature>
<keyword evidence="5" id="KW-1185">Reference proteome</keyword>
<dbReference type="Proteomes" id="UP000242258">
    <property type="component" value="Unassembled WGS sequence"/>
</dbReference>
<evidence type="ECO:0000313" key="4">
    <source>
        <dbReference type="EMBL" id="OEY68907.1"/>
    </source>
</evidence>
<dbReference type="Gene3D" id="3.30.50.10">
    <property type="entry name" value="Erythroid Transcription Factor GATA-1, subunit A"/>
    <property type="match status" value="1"/>
</dbReference>
<accession>A0A1E7Q434</accession>
<dbReference type="AlphaFoldDB" id="A0A1E7Q434"/>
<dbReference type="HAMAP" id="MF_00649">
    <property type="entry name" value="DNA_gyrase_inhibitor_YacG"/>
    <property type="match status" value="1"/>
</dbReference>